<accession>A0A451B873</accession>
<name>A0A451B873_9GAMM</name>
<gene>
    <name evidence="1" type="ORF">BECKMB1821H_GA0114242_100563</name>
</gene>
<dbReference type="AlphaFoldDB" id="A0A451B873"/>
<reference evidence="1" key="1">
    <citation type="submission" date="2019-02" db="EMBL/GenBank/DDBJ databases">
        <authorList>
            <person name="Gruber-Vodicka R. H."/>
            <person name="Seah K. B. B."/>
        </authorList>
    </citation>
    <scope>NUCLEOTIDE SEQUENCE</scope>
    <source>
        <strain evidence="1">BECK_BZ198</strain>
    </source>
</reference>
<organism evidence="1">
    <name type="scientific">Candidatus Kentrum sp. MB</name>
    <dbReference type="NCBI Taxonomy" id="2138164"/>
    <lineage>
        <taxon>Bacteria</taxon>
        <taxon>Pseudomonadati</taxon>
        <taxon>Pseudomonadota</taxon>
        <taxon>Gammaproteobacteria</taxon>
        <taxon>Candidatus Kentrum</taxon>
    </lineage>
</organism>
<protein>
    <submittedName>
        <fullName evidence="1">Uncharacterized protein</fullName>
    </submittedName>
</protein>
<dbReference type="EMBL" id="CAADGH010000005">
    <property type="protein sequence ID" value="VFK74498.1"/>
    <property type="molecule type" value="Genomic_DNA"/>
</dbReference>
<proteinExistence type="predicted"/>
<evidence type="ECO:0000313" key="1">
    <source>
        <dbReference type="EMBL" id="VFK74498.1"/>
    </source>
</evidence>
<sequence length="74" mass="8116">MAVDHGGFDVFAAREFLHGSDVVAVFQSPVWRTNAGMCDMLPVWIASSAFRAAFTEIQAISSHIRIGLSQFRTS</sequence>